<proteinExistence type="predicted"/>
<keyword evidence="2" id="KW-1185">Reference proteome</keyword>
<sequence>MVDFGHIFTDNSRRFHDASEYSARGMEKNGNENFFNYLRMSPDIFHLLLGLLETELEKQPRTRLEITLCYLASGEGMTSISYLFRVGIPRVSEIIHETCLLRHLEHIHR</sequence>
<organism evidence="1 2">
    <name type="scientific">Phaedon cochleariae</name>
    <name type="common">Mustard beetle</name>
    <dbReference type="NCBI Taxonomy" id="80249"/>
    <lineage>
        <taxon>Eukaryota</taxon>
        <taxon>Metazoa</taxon>
        <taxon>Ecdysozoa</taxon>
        <taxon>Arthropoda</taxon>
        <taxon>Hexapoda</taxon>
        <taxon>Insecta</taxon>
        <taxon>Pterygota</taxon>
        <taxon>Neoptera</taxon>
        <taxon>Endopterygota</taxon>
        <taxon>Coleoptera</taxon>
        <taxon>Polyphaga</taxon>
        <taxon>Cucujiformia</taxon>
        <taxon>Chrysomeloidea</taxon>
        <taxon>Chrysomelidae</taxon>
        <taxon>Chrysomelinae</taxon>
        <taxon>Chrysomelini</taxon>
        <taxon>Phaedon</taxon>
    </lineage>
</organism>
<name>A0A9N9SIW3_PHACE</name>
<dbReference type="AlphaFoldDB" id="A0A9N9SIW3"/>
<accession>A0A9N9SIW3</accession>
<reference evidence="1" key="1">
    <citation type="submission" date="2022-01" db="EMBL/GenBank/DDBJ databases">
        <authorList>
            <person name="King R."/>
        </authorList>
    </citation>
    <scope>NUCLEOTIDE SEQUENCE</scope>
</reference>
<reference evidence="1" key="2">
    <citation type="submission" date="2022-10" db="EMBL/GenBank/DDBJ databases">
        <authorList>
            <consortium name="ENA_rothamsted_submissions"/>
            <consortium name="culmorum"/>
            <person name="King R."/>
        </authorList>
    </citation>
    <scope>NUCLEOTIDE SEQUENCE</scope>
</reference>
<protein>
    <submittedName>
        <fullName evidence="1">Uncharacterized protein</fullName>
    </submittedName>
</protein>
<evidence type="ECO:0000313" key="1">
    <source>
        <dbReference type="EMBL" id="CAG9820035.1"/>
    </source>
</evidence>
<dbReference type="Proteomes" id="UP001153737">
    <property type="component" value="Chromosome 3"/>
</dbReference>
<evidence type="ECO:0000313" key="2">
    <source>
        <dbReference type="Proteomes" id="UP001153737"/>
    </source>
</evidence>
<gene>
    <name evidence="1" type="ORF">PHAECO_LOCUS6937</name>
</gene>
<dbReference type="OrthoDB" id="8192237at2759"/>
<dbReference type="EMBL" id="OU896709">
    <property type="protein sequence ID" value="CAG9820035.1"/>
    <property type="molecule type" value="Genomic_DNA"/>
</dbReference>